<sequence>MRNLLSGKMILGGLGVMLFAKAAMSFPELPSLKDVAPVRDIGVVTAAGKTEAPVETATDSPPLVKGLIEPTGNLDTPEAILRSLTRERELVALQKAEIDKRQAEIALAEERLRVERASLTELKTSIEALLAQVEASQTDDLERLIAFYKNMKPADAARIIDDLDIETTIMILGTMNPRIAAPIMAKVSPVRARAVSKIILERSQLPGDQDLTGIKLN</sequence>
<comment type="caution">
    <text evidence="2">The sequence shown here is derived from an EMBL/GenBank/DDBJ whole genome shotgun (WGS) entry which is preliminary data.</text>
</comment>
<dbReference type="RefSeq" id="WP_203241966.1">
    <property type="nucleotide sequence ID" value="NZ_JAFBRH010000002.1"/>
</dbReference>
<organism evidence="2 3">
    <name type="scientific">Sulfitobacter geojensis</name>
    <dbReference type="NCBI Taxonomy" id="1342299"/>
    <lineage>
        <taxon>Bacteria</taxon>
        <taxon>Pseudomonadati</taxon>
        <taxon>Pseudomonadota</taxon>
        <taxon>Alphaproteobacteria</taxon>
        <taxon>Rhodobacterales</taxon>
        <taxon>Roseobacteraceae</taxon>
        <taxon>Sulfitobacter</taxon>
    </lineage>
</organism>
<dbReference type="EMBL" id="JAFBRM010000002">
    <property type="protein sequence ID" value="MBM1713600.1"/>
    <property type="molecule type" value="Genomic_DNA"/>
</dbReference>
<evidence type="ECO:0000313" key="3">
    <source>
        <dbReference type="Proteomes" id="UP000732193"/>
    </source>
</evidence>
<dbReference type="SUPFAM" id="SSF158791">
    <property type="entry name" value="MgtE N-terminal domain-like"/>
    <property type="match status" value="1"/>
</dbReference>
<reference evidence="2 3" key="1">
    <citation type="submission" date="2021-01" db="EMBL/GenBank/DDBJ databases">
        <title>Diatom-associated Roseobacters Show Island Model of Population Structure.</title>
        <authorList>
            <person name="Qu L."/>
            <person name="Feng X."/>
            <person name="Chen Y."/>
            <person name="Li L."/>
            <person name="Wang X."/>
            <person name="Hu Z."/>
            <person name="Wang H."/>
            <person name="Luo H."/>
        </authorList>
    </citation>
    <scope>NUCLEOTIDE SEQUENCE [LARGE SCALE GENOMIC DNA]</scope>
    <source>
        <strain evidence="2 3">TR60-84</strain>
    </source>
</reference>
<dbReference type="InterPro" id="IPR038076">
    <property type="entry name" value="MgtE_N_sf"/>
</dbReference>
<evidence type="ECO:0000313" key="2">
    <source>
        <dbReference type="EMBL" id="MBM1713600.1"/>
    </source>
</evidence>
<accession>A0AAE2VXZ8</accession>
<proteinExistence type="predicted"/>
<dbReference type="AlphaFoldDB" id="A0AAE2VXZ8"/>
<name>A0AAE2VXZ8_9RHOB</name>
<keyword evidence="3" id="KW-1185">Reference proteome</keyword>
<dbReference type="Gene3D" id="1.25.60.10">
    <property type="entry name" value="MgtE N-terminal domain-like"/>
    <property type="match status" value="1"/>
</dbReference>
<gene>
    <name evidence="2" type="ORF">JQV55_08505</name>
</gene>
<evidence type="ECO:0008006" key="4">
    <source>
        <dbReference type="Google" id="ProtNLM"/>
    </source>
</evidence>
<evidence type="ECO:0000256" key="1">
    <source>
        <dbReference type="SAM" id="Coils"/>
    </source>
</evidence>
<keyword evidence="1" id="KW-0175">Coiled coil</keyword>
<dbReference type="Proteomes" id="UP000732193">
    <property type="component" value="Unassembled WGS sequence"/>
</dbReference>
<feature type="coiled-coil region" evidence="1">
    <location>
        <begin position="91"/>
        <end position="139"/>
    </location>
</feature>
<protein>
    <recommendedName>
        <fullName evidence="4">Magnesium transporter MgtE intracellular domain-containing protein</fullName>
    </recommendedName>
</protein>